<feature type="region of interest" description="Disordered" evidence="7">
    <location>
        <begin position="105"/>
        <end position="128"/>
    </location>
</feature>
<gene>
    <name evidence="8" type="ORF">CERZMDRAFT_103328</name>
</gene>
<accession>A0A6A6EZD0</accession>
<dbReference type="PANTHER" id="PTHR12265">
    <property type="entry name" value="TRANSMEMBRANE PROTEIN 53"/>
    <property type="match status" value="1"/>
</dbReference>
<evidence type="ECO:0000256" key="6">
    <source>
        <dbReference type="ARBA" id="ARBA00034303"/>
    </source>
</evidence>
<evidence type="ECO:0000256" key="1">
    <source>
        <dbReference type="ARBA" id="ARBA00007387"/>
    </source>
</evidence>
<keyword evidence="2" id="KW-0812">Transmembrane</keyword>
<keyword evidence="9" id="KW-1185">Reference proteome</keyword>
<dbReference type="GO" id="GO:0005640">
    <property type="term" value="C:nuclear outer membrane"/>
    <property type="evidence" value="ECO:0007669"/>
    <property type="project" value="UniProtKB-SubCell"/>
</dbReference>
<comment type="similarity">
    <text evidence="1">Belongs to the TMEM53 family.</text>
</comment>
<comment type="subcellular location">
    <subcellularLocation>
        <location evidence="6">Nucleus outer membrane</location>
        <topology evidence="6">Single-pass membrane protein</topology>
    </subcellularLocation>
</comment>
<evidence type="ECO:0000256" key="5">
    <source>
        <dbReference type="ARBA" id="ARBA00023242"/>
    </source>
</evidence>
<organism evidence="8 9">
    <name type="scientific">Cercospora zeae-maydis SCOH1-5</name>
    <dbReference type="NCBI Taxonomy" id="717836"/>
    <lineage>
        <taxon>Eukaryota</taxon>
        <taxon>Fungi</taxon>
        <taxon>Dikarya</taxon>
        <taxon>Ascomycota</taxon>
        <taxon>Pezizomycotina</taxon>
        <taxon>Dothideomycetes</taxon>
        <taxon>Dothideomycetidae</taxon>
        <taxon>Mycosphaerellales</taxon>
        <taxon>Mycosphaerellaceae</taxon>
        <taxon>Cercospora</taxon>
    </lineage>
</organism>
<dbReference type="PANTHER" id="PTHR12265:SF30">
    <property type="entry name" value="TRANSMEMBRANE PROTEIN 53"/>
    <property type="match status" value="1"/>
</dbReference>
<dbReference type="EMBL" id="ML992719">
    <property type="protein sequence ID" value="KAF2206513.1"/>
    <property type="molecule type" value="Genomic_DNA"/>
</dbReference>
<name>A0A6A6EZD0_9PEZI</name>
<keyword evidence="3" id="KW-1133">Transmembrane helix</keyword>
<evidence type="ECO:0000256" key="3">
    <source>
        <dbReference type="ARBA" id="ARBA00022989"/>
    </source>
</evidence>
<dbReference type="InterPro" id="IPR008547">
    <property type="entry name" value="DUF829_TMEM53"/>
</dbReference>
<evidence type="ECO:0000256" key="4">
    <source>
        <dbReference type="ARBA" id="ARBA00023136"/>
    </source>
</evidence>
<dbReference type="AlphaFoldDB" id="A0A6A6EZD0"/>
<evidence type="ECO:0000313" key="8">
    <source>
        <dbReference type="EMBL" id="KAF2206513.1"/>
    </source>
</evidence>
<evidence type="ECO:0000256" key="7">
    <source>
        <dbReference type="SAM" id="MobiDB-lite"/>
    </source>
</evidence>
<keyword evidence="5" id="KW-0539">Nucleus</keyword>
<evidence type="ECO:0008006" key="10">
    <source>
        <dbReference type="Google" id="ProtNLM"/>
    </source>
</evidence>
<dbReference type="InterPro" id="IPR029058">
    <property type="entry name" value="AB_hydrolase_fold"/>
</dbReference>
<sequence length="348" mass="39685">MAAAKAPDGFKVLTETISIHRPTTRSNISINEPAPPLFVICSWMAALPKHIQKYTDQYQKLYPLSTILLIQSTWKDVAGTDEFMKSRLELAISIIRDHLGQQAATTTTTDTFASEEEEQQQQQQNPSPTPKIFLHIFSNGGATIANSLSIQLNSSLSPSHPPIRPPFFTRLILECTPSRPNTTQAVRAMSAAALPANKFPLLIRLLGALLIRCYVSYGFWKCWILRKENMVERLRRRLNSPLPPPPPHPNKNNKALTRSKAQGRQKEQIWNLSTPRLYMYSRSDEVVSWKDVRDHAQEAREMAGFAVVREEVFENAPHVELPREDFGRYWGVVEGWWGAVEEEEWRVE</sequence>
<dbReference type="Pfam" id="PF05705">
    <property type="entry name" value="DUF829"/>
    <property type="match status" value="1"/>
</dbReference>
<evidence type="ECO:0000313" key="9">
    <source>
        <dbReference type="Proteomes" id="UP000799539"/>
    </source>
</evidence>
<keyword evidence="4" id="KW-0472">Membrane</keyword>
<dbReference type="Proteomes" id="UP000799539">
    <property type="component" value="Unassembled WGS sequence"/>
</dbReference>
<dbReference type="SUPFAM" id="SSF53474">
    <property type="entry name" value="alpha/beta-Hydrolases"/>
    <property type="match status" value="1"/>
</dbReference>
<dbReference type="OrthoDB" id="77878at2759"/>
<protein>
    <recommendedName>
        <fullName evidence="10">Indole-diterpene biosynthesis protein PaxU</fullName>
    </recommendedName>
</protein>
<proteinExistence type="inferred from homology"/>
<feature type="region of interest" description="Disordered" evidence="7">
    <location>
        <begin position="237"/>
        <end position="265"/>
    </location>
</feature>
<evidence type="ECO:0000256" key="2">
    <source>
        <dbReference type="ARBA" id="ARBA00022692"/>
    </source>
</evidence>
<reference evidence="8" key="1">
    <citation type="journal article" date="2020" name="Stud. Mycol.">
        <title>101 Dothideomycetes genomes: a test case for predicting lifestyles and emergence of pathogens.</title>
        <authorList>
            <person name="Haridas S."/>
            <person name="Albert R."/>
            <person name="Binder M."/>
            <person name="Bloem J."/>
            <person name="Labutti K."/>
            <person name="Salamov A."/>
            <person name="Andreopoulos B."/>
            <person name="Baker S."/>
            <person name="Barry K."/>
            <person name="Bills G."/>
            <person name="Bluhm B."/>
            <person name="Cannon C."/>
            <person name="Castanera R."/>
            <person name="Culley D."/>
            <person name="Daum C."/>
            <person name="Ezra D."/>
            <person name="Gonzalez J."/>
            <person name="Henrissat B."/>
            <person name="Kuo A."/>
            <person name="Liang C."/>
            <person name="Lipzen A."/>
            <person name="Lutzoni F."/>
            <person name="Magnuson J."/>
            <person name="Mondo S."/>
            <person name="Nolan M."/>
            <person name="Ohm R."/>
            <person name="Pangilinan J."/>
            <person name="Park H.-J."/>
            <person name="Ramirez L."/>
            <person name="Alfaro M."/>
            <person name="Sun H."/>
            <person name="Tritt A."/>
            <person name="Yoshinaga Y."/>
            <person name="Zwiers L.-H."/>
            <person name="Turgeon B."/>
            <person name="Goodwin S."/>
            <person name="Spatafora J."/>
            <person name="Crous P."/>
            <person name="Grigoriev I."/>
        </authorList>
    </citation>
    <scope>NUCLEOTIDE SEQUENCE</scope>
    <source>
        <strain evidence="8">SCOH1-5</strain>
    </source>
</reference>